<gene>
    <name evidence="1" type="ORF">F2Q68_00019747</name>
</gene>
<comment type="caution">
    <text evidence="1">The sequence shown here is derived from an EMBL/GenBank/DDBJ whole genome shotgun (WGS) entry which is preliminary data.</text>
</comment>
<dbReference type="AlphaFoldDB" id="A0A8S9FU66"/>
<evidence type="ECO:0000313" key="1">
    <source>
        <dbReference type="EMBL" id="KAF2537280.1"/>
    </source>
</evidence>
<reference evidence="1" key="1">
    <citation type="submission" date="2019-12" db="EMBL/GenBank/DDBJ databases">
        <title>Genome sequencing and annotation of Brassica cretica.</title>
        <authorList>
            <person name="Studholme D.J."/>
            <person name="Sarris P.F."/>
        </authorList>
    </citation>
    <scope>NUCLEOTIDE SEQUENCE</scope>
    <source>
        <strain evidence="1">PFS-001/15</strain>
        <tissue evidence="1">Leaf</tissue>
    </source>
</reference>
<sequence length="56" mass="6804">MCLVYQVNLTKESDDDSVSSLEDQEKNCSEISFEWHHEKRRTEFLWFEKGQHKKVK</sequence>
<evidence type="ECO:0000313" key="2">
    <source>
        <dbReference type="Proteomes" id="UP000712281"/>
    </source>
</evidence>
<accession>A0A8S9FU66</accession>
<proteinExistence type="predicted"/>
<organism evidence="1 2">
    <name type="scientific">Brassica cretica</name>
    <name type="common">Mustard</name>
    <dbReference type="NCBI Taxonomy" id="69181"/>
    <lineage>
        <taxon>Eukaryota</taxon>
        <taxon>Viridiplantae</taxon>
        <taxon>Streptophyta</taxon>
        <taxon>Embryophyta</taxon>
        <taxon>Tracheophyta</taxon>
        <taxon>Spermatophyta</taxon>
        <taxon>Magnoliopsida</taxon>
        <taxon>eudicotyledons</taxon>
        <taxon>Gunneridae</taxon>
        <taxon>Pentapetalae</taxon>
        <taxon>rosids</taxon>
        <taxon>malvids</taxon>
        <taxon>Brassicales</taxon>
        <taxon>Brassicaceae</taxon>
        <taxon>Brassiceae</taxon>
        <taxon>Brassica</taxon>
    </lineage>
</organism>
<dbReference type="Proteomes" id="UP000712281">
    <property type="component" value="Unassembled WGS sequence"/>
</dbReference>
<dbReference type="EMBL" id="QGKW02002228">
    <property type="protein sequence ID" value="KAF2537280.1"/>
    <property type="molecule type" value="Genomic_DNA"/>
</dbReference>
<name>A0A8S9FU66_BRACR</name>
<protein>
    <submittedName>
        <fullName evidence="1">Uncharacterized protein</fullName>
    </submittedName>
</protein>